<dbReference type="Gene3D" id="1.20.1300.10">
    <property type="entry name" value="Fumarate reductase/succinate dehydrogenase, transmembrane subunit"/>
    <property type="match status" value="1"/>
</dbReference>
<keyword evidence="8" id="KW-0349">Heme</keyword>
<gene>
    <name evidence="16" type="primary">sdhD</name>
    <name evidence="16" type="ORF">DZC52_03915</name>
</gene>
<comment type="cofactor">
    <cofactor evidence="1">
        <name>heme</name>
        <dbReference type="ChEBI" id="CHEBI:30413"/>
    </cofactor>
</comment>
<dbReference type="SUPFAM" id="SSF81343">
    <property type="entry name" value="Fumarate reductase respiratory complex transmembrane subunits"/>
    <property type="match status" value="1"/>
</dbReference>
<name>A0A3E1KAP3_9GAMM</name>
<evidence type="ECO:0000256" key="9">
    <source>
        <dbReference type="ARBA" id="ARBA00022692"/>
    </source>
</evidence>
<keyword evidence="10" id="KW-0479">Metal-binding</keyword>
<dbReference type="AlphaFoldDB" id="A0A3E1KAP3"/>
<evidence type="ECO:0000256" key="15">
    <source>
        <dbReference type="SAM" id="Phobius"/>
    </source>
</evidence>
<dbReference type="RefSeq" id="WP_116649820.1">
    <property type="nucleotide sequence ID" value="NZ_QUZK01000018.1"/>
</dbReference>
<dbReference type="OrthoDB" id="9809280at2"/>
<evidence type="ECO:0000256" key="8">
    <source>
        <dbReference type="ARBA" id="ARBA00022617"/>
    </source>
</evidence>
<comment type="subcellular location">
    <subcellularLocation>
        <location evidence="3">Membrane</location>
        <topology evidence="3">Multi-pass membrane protein</topology>
    </subcellularLocation>
</comment>
<dbReference type="GO" id="GO:0020037">
    <property type="term" value="F:heme binding"/>
    <property type="evidence" value="ECO:0007669"/>
    <property type="project" value="InterPro"/>
</dbReference>
<keyword evidence="9 15" id="KW-0812">Transmembrane</keyword>
<comment type="pathway">
    <text evidence="4">Carbohydrate metabolism; tricarboxylic acid cycle.</text>
</comment>
<dbReference type="EMBL" id="QUZK01000018">
    <property type="protein sequence ID" value="RFF31514.1"/>
    <property type="molecule type" value="Genomic_DNA"/>
</dbReference>
<dbReference type="InterPro" id="IPR034804">
    <property type="entry name" value="SQR/QFR_C/D"/>
</dbReference>
<dbReference type="InterPro" id="IPR014312">
    <property type="entry name" value="Succ_DH_anchor"/>
</dbReference>
<evidence type="ECO:0000256" key="4">
    <source>
        <dbReference type="ARBA" id="ARBA00005163"/>
    </source>
</evidence>
<evidence type="ECO:0000256" key="14">
    <source>
        <dbReference type="ARBA" id="ARBA00023136"/>
    </source>
</evidence>
<keyword evidence="6" id="KW-0813">Transport</keyword>
<evidence type="ECO:0000256" key="1">
    <source>
        <dbReference type="ARBA" id="ARBA00001971"/>
    </source>
</evidence>
<keyword evidence="17" id="KW-1185">Reference proteome</keyword>
<dbReference type="UniPathway" id="UPA00223"/>
<organism evidence="16 17">
    <name type="scientific">Wenzhouxiangella sediminis</name>
    <dbReference type="NCBI Taxonomy" id="1792836"/>
    <lineage>
        <taxon>Bacteria</taxon>
        <taxon>Pseudomonadati</taxon>
        <taxon>Pseudomonadota</taxon>
        <taxon>Gammaproteobacteria</taxon>
        <taxon>Chromatiales</taxon>
        <taxon>Wenzhouxiangellaceae</taxon>
        <taxon>Wenzhouxiangella</taxon>
    </lineage>
</organism>
<evidence type="ECO:0000256" key="11">
    <source>
        <dbReference type="ARBA" id="ARBA00022982"/>
    </source>
</evidence>
<evidence type="ECO:0000256" key="3">
    <source>
        <dbReference type="ARBA" id="ARBA00004141"/>
    </source>
</evidence>
<keyword evidence="7" id="KW-0816">Tricarboxylic acid cycle</keyword>
<comment type="function">
    <text evidence="2">Membrane-anchoring subunit of succinate dehydrogenase (SDH).</text>
</comment>
<evidence type="ECO:0000256" key="7">
    <source>
        <dbReference type="ARBA" id="ARBA00022532"/>
    </source>
</evidence>
<keyword evidence="11" id="KW-0249">Electron transport</keyword>
<dbReference type="GO" id="GO:0046872">
    <property type="term" value="F:metal ion binding"/>
    <property type="evidence" value="ECO:0007669"/>
    <property type="project" value="UniProtKB-KW"/>
</dbReference>
<evidence type="ECO:0000256" key="6">
    <source>
        <dbReference type="ARBA" id="ARBA00022448"/>
    </source>
</evidence>
<evidence type="ECO:0000256" key="5">
    <source>
        <dbReference type="ARBA" id="ARBA00019425"/>
    </source>
</evidence>
<dbReference type="Proteomes" id="UP000260351">
    <property type="component" value="Unassembled WGS sequence"/>
</dbReference>
<dbReference type="GO" id="GO:0016020">
    <property type="term" value="C:membrane"/>
    <property type="evidence" value="ECO:0007669"/>
    <property type="project" value="UniProtKB-SubCell"/>
</dbReference>
<dbReference type="GO" id="GO:0006099">
    <property type="term" value="P:tricarboxylic acid cycle"/>
    <property type="evidence" value="ECO:0007669"/>
    <property type="project" value="UniProtKB-UniPathway"/>
</dbReference>
<evidence type="ECO:0000256" key="10">
    <source>
        <dbReference type="ARBA" id="ARBA00022723"/>
    </source>
</evidence>
<dbReference type="InterPro" id="IPR000701">
    <property type="entry name" value="SuccDH_FuR_B_TM-su"/>
</dbReference>
<reference evidence="16 17" key="1">
    <citation type="submission" date="2018-08" db="EMBL/GenBank/DDBJ databases">
        <title>Wenzhouxiangella salilacus sp. nov., a novel bacterium isolated from a saline lake in Xinjiang Province, China.</title>
        <authorList>
            <person name="Han S."/>
        </authorList>
    </citation>
    <scope>NUCLEOTIDE SEQUENCE [LARGE SCALE GENOMIC DNA]</scope>
    <source>
        <strain evidence="16 17">XDB06</strain>
    </source>
</reference>
<evidence type="ECO:0000256" key="13">
    <source>
        <dbReference type="ARBA" id="ARBA00023004"/>
    </source>
</evidence>
<evidence type="ECO:0000256" key="12">
    <source>
        <dbReference type="ARBA" id="ARBA00022989"/>
    </source>
</evidence>
<sequence>MTGLRNPLERAHNHGSAGDGVGHWWAQRFSAMLLVVLTAWLVWALTALVGADHAAATAFLAHPFHATMAILFVATGFYHGQLGLQVVVEDYVHHRALEVALMVTIKALAIFGGLLAVLAILKLALGV</sequence>
<dbReference type="Pfam" id="PF01127">
    <property type="entry name" value="Sdh_cyt"/>
    <property type="match status" value="1"/>
</dbReference>
<protein>
    <recommendedName>
        <fullName evidence="5">Succinate dehydrogenase hydrophobic membrane anchor subunit</fullName>
    </recommendedName>
</protein>
<keyword evidence="14 15" id="KW-0472">Membrane</keyword>
<feature type="transmembrane region" description="Helical" evidence="15">
    <location>
        <begin position="58"/>
        <end position="79"/>
    </location>
</feature>
<evidence type="ECO:0000313" key="16">
    <source>
        <dbReference type="EMBL" id="RFF31514.1"/>
    </source>
</evidence>
<dbReference type="NCBIfam" id="TIGR02968">
    <property type="entry name" value="succ_dehyd_anc"/>
    <property type="match status" value="1"/>
</dbReference>
<proteinExistence type="predicted"/>
<evidence type="ECO:0000256" key="2">
    <source>
        <dbReference type="ARBA" id="ARBA00004050"/>
    </source>
</evidence>
<keyword evidence="12 15" id="KW-1133">Transmembrane helix</keyword>
<comment type="caution">
    <text evidence="16">The sequence shown here is derived from an EMBL/GenBank/DDBJ whole genome shotgun (WGS) entry which is preliminary data.</text>
</comment>
<dbReference type="CDD" id="cd03495">
    <property type="entry name" value="SQR_TypeC_SdhD_like"/>
    <property type="match status" value="1"/>
</dbReference>
<keyword evidence="13" id="KW-0408">Iron</keyword>
<accession>A0A3E1KAP3</accession>
<feature type="transmembrane region" description="Helical" evidence="15">
    <location>
        <begin position="99"/>
        <end position="121"/>
    </location>
</feature>
<feature type="transmembrane region" description="Helical" evidence="15">
    <location>
        <begin position="29"/>
        <end position="51"/>
    </location>
</feature>
<evidence type="ECO:0000313" key="17">
    <source>
        <dbReference type="Proteomes" id="UP000260351"/>
    </source>
</evidence>